<sequence>LIEGAVLTFLKAYDLVKSGAVKRVLATRDDLHGFSWNSLCCLCQTAIFPTVFDLIAVSLPTPNGVSGTAYSLSSATVFSSTLRRTVVDDSFTFANRSISAELHLFGPIVAISAALDDMNVSSGELHCSLENTLTRETSQNHSRLLKWGEGNT</sequence>
<proteinExistence type="predicted"/>
<organism evidence="1 2">
    <name type="scientific">Puccinia striiformis</name>
    <dbReference type="NCBI Taxonomy" id="27350"/>
    <lineage>
        <taxon>Eukaryota</taxon>
        <taxon>Fungi</taxon>
        <taxon>Dikarya</taxon>
        <taxon>Basidiomycota</taxon>
        <taxon>Pucciniomycotina</taxon>
        <taxon>Pucciniomycetes</taxon>
        <taxon>Pucciniales</taxon>
        <taxon>Pucciniaceae</taxon>
        <taxon>Puccinia</taxon>
    </lineage>
</organism>
<evidence type="ECO:0000313" key="2">
    <source>
        <dbReference type="Proteomes" id="UP000239156"/>
    </source>
</evidence>
<dbReference type="Proteomes" id="UP000239156">
    <property type="component" value="Unassembled WGS sequence"/>
</dbReference>
<reference evidence="1" key="1">
    <citation type="submission" date="2017-12" db="EMBL/GenBank/DDBJ databases">
        <title>Gene loss provides genomic basis for host adaptation in cereal stripe rust fungi.</title>
        <authorList>
            <person name="Xia C."/>
        </authorList>
    </citation>
    <scope>NUCLEOTIDE SEQUENCE [LARGE SCALE GENOMIC DNA]</scope>
    <source>
        <strain evidence="1">93-210</strain>
    </source>
</reference>
<comment type="caution">
    <text evidence="1">The sequence shown here is derived from an EMBL/GenBank/DDBJ whole genome shotgun (WGS) entry which is preliminary data.</text>
</comment>
<protein>
    <submittedName>
        <fullName evidence="1">Uncharacterized protein</fullName>
    </submittedName>
</protein>
<name>A0A2S4V6T8_9BASI</name>
<evidence type="ECO:0000313" key="1">
    <source>
        <dbReference type="EMBL" id="POW05256.1"/>
    </source>
</evidence>
<keyword evidence="2" id="KW-1185">Reference proteome</keyword>
<dbReference type="VEuPathDB" id="FungiDB:PSHT_08485"/>
<feature type="non-terminal residue" evidence="1">
    <location>
        <position position="1"/>
    </location>
</feature>
<dbReference type="VEuPathDB" id="FungiDB:PSTT_09809"/>
<accession>A0A2S4V6T8</accession>
<dbReference type="EMBL" id="PKSL01000101">
    <property type="protein sequence ID" value="POW05256.1"/>
    <property type="molecule type" value="Genomic_DNA"/>
</dbReference>
<gene>
    <name evidence="1" type="ORF">PSTT_09809</name>
</gene>
<dbReference type="AlphaFoldDB" id="A0A2S4V6T8"/>